<organism evidence="1 2">
    <name type="scientific">Acidovorax soli</name>
    <dbReference type="NCBI Taxonomy" id="592050"/>
    <lineage>
        <taxon>Bacteria</taxon>
        <taxon>Pseudomonadati</taxon>
        <taxon>Pseudomonadota</taxon>
        <taxon>Betaproteobacteria</taxon>
        <taxon>Burkholderiales</taxon>
        <taxon>Comamonadaceae</taxon>
        <taxon>Acidovorax</taxon>
    </lineage>
</organism>
<comment type="caution">
    <text evidence="1">The sequence shown here is derived from an EMBL/GenBank/DDBJ whole genome shotgun (WGS) entry which is preliminary data.</text>
</comment>
<sequence length="109" mass="12656">MMFDQCIDALPEVRGLRGRPRCWPAKLYADKSYDYAKCRAHLRSCGISRRIARRGIESSKRLGKHRWAVGRTHAWFAGFGKLRIHFERRLDILRAAAEIGRSYHLLAVC</sequence>
<dbReference type="EMBL" id="JACHLK010000022">
    <property type="protein sequence ID" value="MBB6563741.1"/>
    <property type="molecule type" value="Genomic_DNA"/>
</dbReference>
<evidence type="ECO:0000313" key="1">
    <source>
        <dbReference type="EMBL" id="MBB6563741.1"/>
    </source>
</evidence>
<accession>A0A7X0PKY4</accession>
<dbReference type="Proteomes" id="UP000575083">
    <property type="component" value="Unassembled WGS sequence"/>
</dbReference>
<evidence type="ECO:0000313" key="2">
    <source>
        <dbReference type="Proteomes" id="UP000575083"/>
    </source>
</evidence>
<keyword evidence="2" id="KW-1185">Reference proteome</keyword>
<name>A0A7X0PKY4_9BURK</name>
<dbReference type="AlphaFoldDB" id="A0A7X0PKY4"/>
<gene>
    <name evidence="1" type="ORF">HNP48_006465</name>
</gene>
<proteinExistence type="predicted"/>
<reference evidence="1 2" key="1">
    <citation type="submission" date="2020-08" db="EMBL/GenBank/DDBJ databases">
        <title>Functional genomics of gut bacteria from endangered species of beetles.</title>
        <authorList>
            <person name="Carlos-Shanley C."/>
        </authorList>
    </citation>
    <scope>NUCLEOTIDE SEQUENCE [LARGE SCALE GENOMIC DNA]</scope>
    <source>
        <strain evidence="1 2">S00198</strain>
    </source>
</reference>
<protein>
    <submittedName>
        <fullName evidence="1">IS5 family transposase</fullName>
    </submittedName>
</protein>